<keyword evidence="2" id="KW-1185">Reference proteome</keyword>
<dbReference type="Proteomes" id="UP000789405">
    <property type="component" value="Unassembled WGS sequence"/>
</dbReference>
<organism evidence="1 2">
    <name type="scientific">Dentiscutata erythropus</name>
    <dbReference type="NCBI Taxonomy" id="1348616"/>
    <lineage>
        <taxon>Eukaryota</taxon>
        <taxon>Fungi</taxon>
        <taxon>Fungi incertae sedis</taxon>
        <taxon>Mucoromycota</taxon>
        <taxon>Glomeromycotina</taxon>
        <taxon>Glomeromycetes</taxon>
        <taxon>Diversisporales</taxon>
        <taxon>Gigasporaceae</taxon>
        <taxon>Dentiscutata</taxon>
    </lineage>
</organism>
<proteinExistence type="predicted"/>
<sequence>MHSETEDETDSGSYENKMEFLGCGHKTFGSKLCSSCLTNKNLYETEDMNYKNMVTSPCESRGSGIEMKIEDSVPCFVKGNNV</sequence>
<gene>
    <name evidence="1" type="ORF">DERYTH_LOCUS7818</name>
</gene>
<evidence type="ECO:0000313" key="1">
    <source>
        <dbReference type="EMBL" id="CAG8604512.1"/>
    </source>
</evidence>
<protein>
    <submittedName>
        <fullName evidence="1">11436_t:CDS:1</fullName>
    </submittedName>
</protein>
<feature type="non-terminal residue" evidence="1">
    <location>
        <position position="1"/>
    </location>
</feature>
<dbReference type="AlphaFoldDB" id="A0A9N9GIG0"/>
<name>A0A9N9GIG0_9GLOM</name>
<dbReference type="EMBL" id="CAJVPY010003880">
    <property type="protein sequence ID" value="CAG8604512.1"/>
    <property type="molecule type" value="Genomic_DNA"/>
</dbReference>
<evidence type="ECO:0000313" key="2">
    <source>
        <dbReference type="Proteomes" id="UP000789405"/>
    </source>
</evidence>
<reference evidence="1" key="1">
    <citation type="submission" date="2021-06" db="EMBL/GenBank/DDBJ databases">
        <authorList>
            <person name="Kallberg Y."/>
            <person name="Tangrot J."/>
            <person name="Rosling A."/>
        </authorList>
    </citation>
    <scope>NUCLEOTIDE SEQUENCE</scope>
    <source>
        <strain evidence="1">MA453B</strain>
    </source>
</reference>
<accession>A0A9N9GIG0</accession>
<comment type="caution">
    <text evidence="1">The sequence shown here is derived from an EMBL/GenBank/DDBJ whole genome shotgun (WGS) entry which is preliminary data.</text>
</comment>